<reference evidence="15 16" key="1">
    <citation type="journal article" date="2023" name="Mol. Ecol. Resour.">
        <title>Chromosome-level genome assembly of a triploid poplar Populus alba 'Berolinensis'.</title>
        <authorList>
            <person name="Chen S."/>
            <person name="Yu Y."/>
            <person name="Wang X."/>
            <person name="Wang S."/>
            <person name="Zhang T."/>
            <person name="Zhou Y."/>
            <person name="He R."/>
            <person name="Meng N."/>
            <person name="Wang Y."/>
            <person name="Liu W."/>
            <person name="Liu Z."/>
            <person name="Liu J."/>
            <person name="Guo Q."/>
            <person name="Huang H."/>
            <person name="Sederoff R.R."/>
            <person name="Wang G."/>
            <person name="Qu G."/>
            <person name="Chen S."/>
        </authorList>
    </citation>
    <scope>NUCLEOTIDE SEQUENCE [LARGE SCALE GENOMIC DNA]</scope>
    <source>
        <strain evidence="15">SC-2020</strain>
    </source>
</reference>
<feature type="domain" description="CSC1/OSCA1-like 7TM region" evidence="12">
    <location>
        <begin position="44"/>
        <end position="316"/>
    </location>
</feature>
<keyword evidence="16" id="KW-1185">Reference proteome</keyword>
<dbReference type="EMBL" id="JAQIZT010000004">
    <property type="protein sequence ID" value="KAJ6999389.1"/>
    <property type="molecule type" value="Genomic_DNA"/>
</dbReference>
<keyword evidence="8 11" id="KW-0472">Membrane</keyword>
<evidence type="ECO:0000259" key="12">
    <source>
        <dbReference type="Pfam" id="PF02714"/>
    </source>
</evidence>
<feature type="transmembrane region" description="Helical" evidence="11">
    <location>
        <begin position="360"/>
        <end position="379"/>
    </location>
</feature>
<feature type="compositionally biased region" description="Polar residues" evidence="10">
    <location>
        <begin position="847"/>
        <end position="863"/>
    </location>
</feature>
<evidence type="ECO:0000256" key="6">
    <source>
        <dbReference type="ARBA" id="ARBA00022989"/>
    </source>
</evidence>
<accession>A0AAD6QZ54</accession>
<feature type="transmembrane region" description="Helical" evidence="11">
    <location>
        <begin position="323"/>
        <end position="340"/>
    </location>
</feature>
<dbReference type="PANTHER" id="PTHR13018">
    <property type="entry name" value="PROBABLE MEMBRANE PROTEIN DUF221-RELATED"/>
    <property type="match status" value="1"/>
</dbReference>
<comment type="subcellular location">
    <subcellularLocation>
        <location evidence="1">Membrane</location>
        <topology evidence="1">Multi-pass membrane protein</topology>
    </subcellularLocation>
</comment>
<evidence type="ECO:0000313" key="15">
    <source>
        <dbReference type="EMBL" id="KAJ6999389.1"/>
    </source>
</evidence>
<dbReference type="InterPro" id="IPR032880">
    <property type="entry name" value="CSC1/OSCA1-like_N"/>
</dbReference>
<evidence type="ECO:0000256" key="11">
    <source>
        <dbReference type="SAM" id="Phobius"/>
    </source>
</evidence>
<feature type="transmembrane region" description="Helical" evidence="11">
    <location>
        <begin position="1312"/>
        <end position="1330"/>
    </location>
</feature>
<evidence type="ECO:0000256" key="2">
    <source>
        <dbReference type="ARBA" id="ARBA00007779"/>
    </source>
</evidence>
<feature type="transmembrane region" description="Helical" evidence="11">
    <location>
        <begin position="673"/>
        <end position="703"/>
    </location>
</feature>
<keyword evidence="4 11" id="KW-0812">Transmembrane</keyword>
<dbReference type="InterPro" id="IPR027815">
    <property type="entry name" value="CSC1/OSCA1-like_cyt"/>
</dbReference>
<feature type="transmembrane region" description="Helical" evidence="11">
    <location>
        <begin position="983"/>
        <end position="1002"/>
    </location>
</feature>
<feature type="region of interest" description="Disordered" evidence="10">
    <location>
        <begin position="838"/>
        <end position="868"/>
    </location>
</feature>
<evidence type="ECO:0000256" key="8">
    <source>
        <dbReference type="ARBA" id="ARBA00023136"/>
    </source>
</evidence>
<dbReference type="Pfam" id="PF13967">
    <property type="entry name" value="RSN1_TM"/>
    <property type="match status" value="1"/>
</dbReference>
<feature type="transmembrane region" description="Helical" evidence="11">
    <location>
        <begin position="46"/>
        <end position="70"/>
    </location>
</feature>
<comment type="similarity">
    <text evidence="2">Belongs to the CSC1 (TC 1.A.17) family.</text>
</comment>
<comment type="caution">
    <text evidence="15">The sequence shown here is derived from an EMBL/GenBank/DDBJ whole genome shotgun (WGS) entry which is preliminary data.</text>
</comment>
<feature type="transmembrane region" description="Helical" evidence="11">
    <location>
        <begin position="1359"/>
        <end position="1378"/>
    </location>
</feature>
<feature type="transmembrane region" description="Helical" evidence="11">
    <location>
        <begin position="138"/>
        <end position="157"/>
    </location>
</feature>
<dbReference type="GO" id="GO:0005886">
    <property type="term" value="C:plasma membrane"/>
    <property type="evidence" value="ECO:0007669"/>
    <property type="project" value="TreeGrafter"/>
</dbReference>
<feature type="transmembrane region" description="Helical" evidence="11">
    <location>
        <begin position="1219"/>
        <end position="1243"/>
    </location>
</feature>
<evidence type="ECO:0000313" key="16">
    <source>
        <dbReference type="Proteomes" id="UP001164929"/>
    </source>
</evidence>
<evidence type="ECO:0000256" key="7">
    <source>
        <dbReference type="ARBA" id="ARBA00023065"/>
    </source>
</evidence>
<feature type="compositionally biased region" description="Polar residues" evidence="10">
    <location>
        <begin position="1586"/>
        <end position="1595"/>
    </location>
</feature>
<feature type="transmembrane region" description="Helical" evidence="11">
    <location>
        <begin position="292"/>
        <end position="316"/>
    </location>
</feature>
<keyword evidence="9" id="KW-0407">Ion channel</keyword>
<evidence type="ECO:0000256" key="10">
    <source>
        <dbReference type="SAM" id="MobiDB-lite"/>
    </source>
</evidence>
<feature type="transmembrane region" description="Helical" evidence="11">
    <location>
        <begin position="90"/>
        <end position="117"/>
    </location>
</feature>
<dbReference type="Pfam" id="PF02714">
    <property type="entry name" value="RSN1_7TM"/>
    <property type="match status" value="3"/>
</dbReference>
<evidence type="ECO:0000259" key="13">
    <source>
        <dbReference type="Pfam" id="PF13967"/>
    </source>
</evidence>
<feature type="transmembrane region" description="Helical" evidence="11">
    <location>
        <begin position="932"/>
        <end position="949"/>
    </location>
</feature>
<evidence type="ECO:0000256" key="9">
    <source>
        <dbReference type="ARBA" id="ARBA00023303"/>
    </source>
</evidence>
<feature type="region of interest" description="Disordered" evidence="10">
    <location>
        <begin position="1566"/>
        <end position="1616"/>
    </location>
</feature>
<feature type="transmembrane region" description="Helical" evidence="11">
    <location>
        <begin position="186"/>
        <end position="205"/>
    </location>
</feature>
<feature type="domain" description="CSC1/OSCA1-like cytosolic" evidence="14">
    <location>
        <begin position="3"/>
        <end position="33"/>
    </location>
</feature>
<feature type="domain" description="CSC1/OSCA1-like 7TM region" evidence="12">
    <location>
        <begin position="598"/>
        <end position="744"/>
    </location>
</feature>
<keyword evidence="3" id="KW-0813">Transport</keyword>
<dbReference type="InterPro" id="IPR045122">
    <property type="entry name" value="Csc1-like"/>
</dbReference>
<dbReference type="PANTHER" id="PTHR13018:SF93">
    <property type="entry name" value="PROTEIN OSCA1"/>
    <property type="match status" value="1"/>
</dbReference>
<dbReference type="InterPro" id="IPR003864">
    <property type="entry name" value="CSC1/OSCA1-like_7TM"/>
</dbReference>
<evidence type="ECO:0000256" key="5">
    <source>
        <dbReference type="ARBA" id="ARBA00022837"/>
    </source>
</evidence>
<gene>
    <name evidence="15" type="ORF">NC653_010167</name>
</gene>
<dbReference type="GO" id="GO:0005227">
    <property type="term" value="F:calcium-activated cation channel activity"/>
    <property type="evidence" value="ECO:0007669"/>
    <property type="project" value="InterPro"/>
</dbReference>
<evidence type="ECO:0000256" key="4">
    <source>
        <dbReference type="ARBA" id="ARBA00022692"/>
    </source>
</evidence>
<organism evidence="15 16">
    <name type="scientific">Populus alba x Populus x berolinensis</name>
    <dbReference type="NCBI Taxonomy" id="444605"/>
    <lineage>
        <taxon>Eukaryota</taxon>
        <taxon>Viridiplantae</taxon>
        <taxon>Streptophyta</taxon>
        <taxon>Embryophyta</taxon>
        <taxon>Tracheophyta</taxon>
        <taxon>Spermatophyta</taxon>
        <taxon>Magnoliopsida</taxon>
        <taxon>eudicotyledons</taxon>
        <taxon>Gunneridae</taxon>
        <taxon>Pentapetalae</taxon>
        <taxon>rosids</taxon>
        <taxon>fabids</taxon>
        <taxon>Malpighiales</taxon>
        <taxon>Salicaceae</taxon>
        <taxon>Saliceae</taxon>
        <taxon>Populus</taxon>
    </lineage>
</organism>
<feature type="domain" description="CSC1/OSCA1-like cytosolic" evidence="14">
    <location>
        <begin position="1025"/>
        <end position="1206"/>
    </location>
</feature>
<proteinExistence type="inferred from homology"/>
<name>A0AAD6QZ54_9ROSI</name>
<keyword evidence="7" id="KW-0406">Ion transport</keyword>
<dbReference type="Proteomes" id="UP001164929">
    <property type="component" value="Chromosome 4"/>
</dbReference>
<keyword evidence="6 11" id="KW-1133">Transmembrane helix</keyword>
<feature type="transmembrane region" description="Helical" evidence="11">
    <location>
        <begin position="1263"/>
        <end position="1291"/>
    </location>
</feature>
<sequence>MGAAVCAQTQQSRNPTLWLTEWAPEPRDVYWPNLAIPYVSLSVRRLITGVSFFFLAFFFMIPIAFVQSLASIEGIEKSLPFLKPVIEVEFIKSVVQGFLPGIALKLFLILLPTLLMMMSKFEGLTSLSSLERRSAMRYYIFIIINVFLGSILTGAAFEQLDSFIKQSASEIPKTIGVAIPMKATFFITYIMVDGWAGIAGEVLMLKPLIIYHLKNFFLVKTEKDRKEAMDAGSLGFNTGEPRIQLYFLLGLVYAPVTPILLPFIVMFFGFAYVVYRHQIINVYNQEYESGAAFWPAVHGRVLTALVIAQLLMMGLLSTKQASTSTPFLIALPVLTLWFHVFCNGRYKSAFVKYPLQNDIFWTHIVMAYAFTFWTCYVLLREYEKVASMRLQFLSSERRRPDQFTVLVRNVPPDPDETVSELVEHFFLVNHPDHYLTHRVVCNANKLASLVKKKKKKQNWLDYYQLKYSRDQSQRPQMKTGFLGLWGEKWMQSIITYQRLRNCQKNYYLHHNTNLSHGSFWYYSDRRREEKGFKGSKVYHASSICFIQDSMGCSCVCTNSTIKKSDFVVNRVGCGASRSLASIEGIEKRAPFLKSVIEIIPKTIGVAVPMKATFFITYIMVDGWAGIAGEVLMLKPLILYHLKNFFLVKTEKDREEAMDPGSVGFNTGEPRIQLYFLLGLVYATVTPLLLPFIIIFFAFAFAVFRHQIINVYNQEYESGAAFWPDVHGRVITALVISQLSLMGLMSTKQAAQSTPFLIALPVLTIWFHRFCNGRHKSAFVKYPLQEAMMKDTLERARDPNFNLKAYLQSAYVHPVFKGDDDDIDEDDLLSGKMETESVLVPTKRQSRRNTPAPSKISGGSSPSLPETVKNGRKRQPFALWGACSQVVNLDFRSYIRFLNWMPEALKMPEPELIDHAGLDYAVYLRIYLMGLKIFVPITFLALAILVPVNYTNNALEAVKMVADVTASDIDKLSISNIPLKSRRFWTHIVMAYAFTFWTCYVLLREYEKVASMRLQFLSLERRRLDQFTVLVRNVPPDPDETVSELLEHFFLVNHPDHYLTHQETICSNVYARHHVDQYVLLVVCNANKLASLVKKKKKKQNWLDYYQLKYSRNQSQRPQMKTGFLGHFGGKVDAIDHHISEIEELSKEIEEERTRVLKDPKSIMPAAFVSFKTRWGAAVCAQTQQSRNPTLWLTEWAPEPRDVYWQNLAIPYMSLKVRRLIIGVAFLLLTFFFIIPIASVQALASIEGIEKRAPFLKSVIEIKFIKSVIQGFLPGIVLKLFLIFLPTILMIMSKFEGFISLSSLERRSATRNYIFLVINVFLGSILTGAAFEQLNSFIKQSANEIPKTIGVAVPMKATFFITYIMVDGWAGIAGEVLMLKPLIFYHLKNFLLVKTEKDREEAMDPGGLGFHTGEPRIQLYFLLGLVYATVTPVLLPFIIIFFAFAYLVFRHQIINVYNHEYESGAAFWPDVHGRIITGLVISQLALMGLLSTKEAAQSTPFLIALPVLTIWFHRFCNGRHKSAFVKYPLQEAMMKDTLERARDPNFNLKAYLHSAYVHPIFKGDDDDDDEDDLSVEMETESVLVPTKRQSQRNTPVPSKISGGYSPSLPEAIKNGEL</sequence>
<feature type="domain" description="CSC1/OSCA1-like N-terminal transmembrane" evidence="13">
    <location>
        <begin position="895"/>
        <end position="1004"/>
    </location>
</feature>
<evidence type="ECO:0000259" key="14">
    <source>
        <dbReference type="Pfam" id="PF14703"/>
    </source>
</evidence>
<feature type="transmembrane region" description="Helical" evidence="11">
    <location>
        <begin position="1418"/>
        <end position="1448"/>
    </location>
</feature>
<feature type="domain" description="CSC1/OSCA1-like 7TM region" evidence="12">
    <location>
        <begin position="1217"/>
        <end position="1489"/>
    </location>
</feature>
<protein>
    <submittedName>
        <fullName evidence="15">Uncharacterized protein</fullName>
    </submittedName>
</protein>
<evidence type="ECO:0000256" key="1">
    <source>
        <dbReference type="ARBA" id="ARBA00004141"/>
    </source>
</evidence>
<feature type="compositionally biased region" description="Acidic residues" evidence="10">
    <location>
        <begin position="1566"/>
        <end position="1578"/>
    </location>
</feature>
<feature type="transmembrane region" description="Helical" evidence="11">
    <location>
        <begin position="245"/>
        <end position="272"/>
    </location>
</feature>
<feature type="domain" description="CSC1/OSCA1-like cytosolic" evidence="14">
    <location>
        <begin position="402"/>
        <end position="498"/>
    </location>
</feature>
<dbReference type="Pfam" id="PF14703">
    <property type="entry name" value="PHM7_cyt"/>
    <property type="match status" value="3"/>
</dbReference>
<keyword evidence="5" id="KW-0106">Calcium</keyword>
<evidence type="ECO:0000256" key="3">
    <source>
        <dbReference type="ARBA" id="ARBA00022448"/>
    </source>
</evidence>